<dbReference type="AlphaFoldDB" id="A0A0W8F6I8"/>
<accession>A0A0W8F6I8</accession>
<gene>
    <name evidence="6" type="ORF">ASZ90_013861</name>
</gene>
<dbReference type="PANTHER" id="PTHR33258:SF1">
    <property type="entry name" value="TRANSPOSASE INSL FOR INSERTION SEQUENCE ELEMENT IS186A-RELATED"/>
    <property type="match status" value="1"/>
</dbReference>
<keyword evidence="4" id="KW-0233">DNA recombination</keyword>
<dbReference type="SUPFAM" id="SSF53098">
    <property type="entry name" value="Ribonuclease H-like"/>
    <property type="match status" value="1"/>
</dbReference>
<organism evidence="6">
    <name type="scientific">hydrocarbon metagenome</name>
    <dbReference type="NCBI Taxonomy" id="938273"/>
    <lineage>
        <taxon>unclassified sequences</taxon>
        <taxon>metagenomes</taxon>
        <taxon>ecological metagenomes</taxon>
    </lineage>
</organism>
<keyword evidence="3" id="KW-0238">DNA-binding</keyword>
<comment type="similarity">
    <text evidence="1">Belongs to the transposase 11 family.</text>
</comment>
<evidence type="ECO:0000256" key="2">
    <source>
        <dbReference type="ARBA" id="ARBA00022578"/>
    </source>
</evidence>
<reference evidence="6" key="1">
    <citation type="journal article" date="2015" name="Proc. Natl. Acad. Sci. U.S.A.">
        <title>Networks of energetic and metabolic interactions define dynamics in microbial communities.</title>
        <authorList>
            <person name="Embree M."/>
            <person name="Liu J.K."/>
            <person name="Al-Bassam M.M."/>
            <person name="Zengler K."/>
        </authorList>
    </citation>
    <scope>NUCLEOTIDE SEQUENCE</scope>
</reference>
<comment type="caution">
    <text evidence="6">The sequence shown here is derived from an EMBL/GenBank/DDBJ whole genome shotgun (WGS) entry which is preliminary data.</text>
</comment>
<dbReference type="EMBL" id="LNQE01001496">
    <property type="protein sequence ID" value="KUG16465.1"/>
    <property type="molecule type" value="Genomic_DNA"/>
</dbReference>
<keyword evidence="2" id="KW-0815">Transposition</keyword>
<dbReference type="GO" id="GO:0006313">
    <property type="term" value="P:DNA transposition"/>
    <property type="evidence" value="ECO:0007669"/>
    <property type="project" value="InterPro"/>
</dbReference>
<dbReference type="InterPro" id="IPR047952">
    <property type="entry name" value="Transpos_IS4"/>
</dbReference>
<dbReference type="InterPro" id="IPR002559">
    <property type="entry name" value="Transposase_11"/>
</dbReference>
<name>A0A0W8F6I8_9ZZZZ</name>
<sequence length="437" mass="50628">MAAERSLAEQSFIEKDLCTMFSPDFLRKTAAETGLIKRERKIDAVIIFWVLVLSFGVRLQRSLASLKRSYEKEAHEKLSDSSWYYRFTPELVEFLKACVLHGIEYLAQEQSYNLNKKLFQFRDVLIQDSTIVRLHSSLAKLYPAARSKGEAAGLKIAVLVSAVGNTPESVAIHNERTNELKTIKVGPWIKGKILLIDLGFYKYQLFARIAENGGFLVSRLKDNSNPMIIKANRSWRGQSIDVCGAYLQDVLPKLKRQILDVEIEVSFKRRAYKGVKRPDTHRFRLVAIYNDEDEKYHTYITNINSDILEPEDIGKLYGARWDIELMFKELKSRYALDALDTKNPLIIEALIWVAILTLLVSRRTYFNVRKIHPGKNIVRFTQLRWSIIFAENADDQLTLILRYLGITRTWETLAGVYDSQALDPHVNRERFRAEWWA</sequence>
<evidence type="ECO:0000256" key="4">
    <source>
        <dbReference type="ARBA" id="ARBA00023172"/>
    </source>
</evidence>
<dbReference type="InterPro" id="IPR012337">
    <property type="entry name" value="RNaseH-like_sf"/>
</dbReference>
<evidence type="ECO:0000313" key="6">
    <source>
        <dbReference type="EMBL" id="KUG16465.1"/>
    </source>
</evidence>
<dbReference type="Pfam" id="PF01609">
    <property type="entry name" value="DDE_Tnp_1"/>
    <property type="match status" value="1"/>
</dbReference>
<evidence type="ECO:0000259" key="5">
    <source>
        <dbReference type="Pfam" id="PF01609"/>
    </source>
</evidence>
<proteinExistence type="inferred from homology"/>
<dbReference type="GO" id="GO:0003677">
    <property type="term" value="F:DNA binding"/>
    <property type="evidence" value="ECO:0007669"/>
    <property type="project" value="UniProtKB-KW"/>
</dbReference>
<dbReference type="PANTHER" id="PTHR33258">
    <property type="entry name" value="TRANSPOSASE INSL FOR INSERTION SEQUENCE ELEMENT IS186A-RELATED"/>
    <property type="match status" value="1"/>
</dbReference>
<feature type="domain" description="Transposase IS4-like" evidence="5">
    <location>
        <begin position="121"/>
        <end position="358"/>
    </location>
</feature>
<protein>
    <submittedName>
        <fullName evidence="6">Mobile element protein</fullName>
    </submittedName>
</protein>
<dbReference type="NCBIfam" id="NF033592">
    <property type="entry name" value="transpos_IS4_1"/>
    <property type="match status" value="1"/>
</dbReference>
<evidence type="ECO:0000256" key="3">
    <source>
        <dbReference type="ARBA" id="ARBA00023125"/>
    </source>
</evidence>
<evidence type="ECO:0000256" key="1">
    <source>
        <dbReference type="ARBA" id="ARBA00010075"/>
    </source>
</evidence>
<dbReference type="GO" id="GO:0004803">
    <property type="term" value="F:transposase activity"/>
    <property type="evidence" value="ECO:0007669"/>
    <property type="project" value="InterPro"/>
</dbReference>